<evidence type="ECO:0000256" key="9">
    <source>
        <dbReference type="PIRSR" id="PIRSR601019-1"/>
    </source>
</evidence>
<protein>
    <submittedName>
        <fullName evidence="10">Uncharacterized protein</fullName>
    </submittedName>
</protein>
<dbReference type="GO" id="GO:0003924">
    <property type="term" value="F:GTPase activity"/>
    <property type="evidence" value="ECO:0007669"/>
    <property type="project" value="InterPro"/>
</dbReference>
<keyword evidence="2" id="KW-0479">Metal-binding</keyword>
<evidence type="ECO:0000256" key="5">
    <source>
        <dbReference type="ARBA" id="ARBA00023134"/>
    </source>
</evidence>
<keyword evidence="7" id="KW-0807">Transducer</keyword>
<dbReference type="OrthoDB" id="5817230at2759"/>
<evidence type="ECO:0000256" key="7">
    <source>
        <dbReference type="ARBA" id="ARBA00023224"/>
    </source>
</evidence>
<dbReference type="GO" id="GO:0046872">
    <property type="term" value="F:metal ion binding"/>
    <property type="evidence" value="ECO:0007669"/>
    <property type="project" value="UniProtKB-KW"/>
</dbReference>
<dbReference type="PANTHER" id="PTHR10218:SF302">
    <property type="entry name" value="GUANINE NUCLEOTIDE-BINDING PROTEIN ALPHA-5 SUBUNIT"/>
    <property type="match status" value="1"/>
</dbReference>
<dbReference type="GO" id="GO:0005737">
    <property type="term" value="C:cytoplasm"/>
    <property type="evidence" value="ECO:0007669"/>
    <property type="project" value="TreeGrafter"/>
</dbReference>
<name>X6NL62_RETFI</name>
<dbReference type="GO" id="GO:0005525">
    <property type="term" value="F:GTP binding"/>
    <property type="evidence" value="ECO:0007669"/>
    <property type="project" value="UniProtKB-KW"/>
</dbReference>
<keyword evidence="6" id="KW-0564">Palmitate</keyword>
<dbReference type="GO" id="GO:0031683">
    <property type="term" value="F:G-protein beta/gamma-subunit complex binding"/>
    <property type="evidence" value="ECO:0007669"/>
    <property type="project" value="InterPro"/>
</dbReference>
<gene>
    <name evidence="10" type="ORF">RFI_10696</name>
</gene>
<dbReference type="Proteomes" id="UP000023152">
    <property type="component" value="Unassembled WGS sequence"/>
</dbReference>
<dbReference type="InterPro" id="IPR001019">
    <property type="entry name" value="Gprotein_alpha_su"/>
</dbReference>
<keyword evidence="1" id="KW-0519">Myristate</keyword>
<organism evidence="10 11">
    <name type="scientific">Reticulomyxa filosa</name>
    <dbReference type="NCBI Taxonomy" id="46433"/>
    <lineage>
        <taxon>Eukaryota</taxon>
        <taxon>Sar</taxon>
        <taxon>Rhizaria</taxon>
        <taxon>Retaria</taxon>
        <taxon>Foraminifera</taxon>
        <taxon>Monothalamids</taxon>
        <taxon>Reticulomyxidae</taxon>
        <taxon>Reticulomyxa</taxon>
    </lineage>
</organism>
<dbReference type="PROSITE" id="PS51882">
    <property type="entry name" value="G_ALPHA"/>
    <property type="match status" value="1"/>
</dbReference>
<evidence type="ECO:0000313" key="10">
    <source>
        <dbReference type="EMBL" id="ETO26439.1"/>
    </source>
</evidence>
<feature type="binding site" evidence="9">
    <location>
        <begin position="13"/>
        <end position="17"/>
    </location>
    <ligand>
        <name>GTP</name>
        <dbReference type="ChEBI" id="CHEBI:37565"/>
    </ligand>
</feature>
<evidence type="ECO:0000256" key="2">
    <source>
        <dbReference type="ARBA" id="ARBA00022723"/>
    </source>
</evidence>
<dbReference type="GO" id="GO:0001664">
    <property type="term" value="F:G protein-coupled receptor binding"/>
    <property type="evidence" value="ECO:0007669"/>
    <property type="project" value="TreeGrafter"/>
</dbReference>
<dbReference type="Pfam" id="PF00503">
    <property type="entry name" value="G-alpha"/>
    <property type="match status" value="1"/>
</dbReference>
<evidence type="ECO:0000256" key="8">
    <source>
        <dbReference type="ARBA" id="ARBA00023288"/>
    </source>
</evidence>
<sequence>MVQNTKLSLRLTDVGGQKSERKKWVNVFHDIDVVVYVMSLSGYDQTTFEDISVKCYDESFAVFTQLSETDVFENTDFVVFLNKIDLFQEKLKSTPFTVYDPSFDKSSQHNPEKIVHYVQNRFEQIWSKDVDELSTRMRTLFFHLTCSLDTKVMQTVIADVHHSLIKREMDKASLI</sequence>
<dbReference type="GO" id="GO:0007188">
    <property type="term" value="P:adenylate cyclase-modulating G protein-coupled receptor signaling pathway"/>
    <property type="evidence" value="ECO:0007669"/>
    <property type="project" value="TreeGrafter"/>
</dbReference>
<evidence type="ECO:0000256" key="6">
    <source>
        <dbReference type="ARBA" id="ARBA00023139"/>
    </source>
</evidence>
<feature type="binding site" evidence="9">
    <location>
        <begin position="82"/>
        <end position="85"/>
    </location>
    <ligand>
        <name>GTP</name>
        <dbReference type="ChEBI" id="CHEBI:37565"/>
    </ligand>
</feature>
<dbReference type="PANTHER" id="PTHR10218">
    <property type="entry name" value="GTP-BINDING PROTEIN ALPHA SUBUNIT"/>
    <property type="match status" value="1"/>
</dbReference>
<dbReference type="AlphaFoldDB" id="X6NL62"/>
<reference evidence="10 11" key="1">
    <citation type="journal article" date="2013" name="Curr. Biol.">
        <title>The Genome of the Foraminiferan Reticulomyxa filosa.</title>
        <authorList>
            <person name="Glockner G."/>
            <person name="Hulsmann N."/>
            <person name="Schleicher M."/>
            <person name="Noegel A.A."/>
            <person name="Eichinger L."/>
            <person name="Gallinger C."/>
            <person name="Pawlowski J."/>
            <person name="Sierra R."/>
            <person name="Euteneuer U."/>
            <person name="Pillet L."/>
            <person name="Moustafa A."/>
            <person name="Platzer M."/>
            <person name="Groth M."/>
            <person name="Szafranski K."/>
            <person name="Schliwa M."/>
        </authorList>
    </citation>
    <scope>NUCLEOTIDE SEQUENCE [LARGE SCALE GENOMIC DNA]</scope>
</reference>
<dbReference type="GO" id="GO:0005834">
    <property type="term" value="C:heterotrimeric G-protein complex"/>
    <property type="evidence" value="ECO:0007669"/>
    <property type="project" value="TreeGrafter"/>
</dbReference>
<evidence type="ECO:0000256" key="4">
    <source>
        <dbReference type="ARBA" id="ARBA00022842"/>
    </source>
</evidence>
<evidence type="ECO:0000256" key="3">
    <source>
        <dbReference type="ARBA" id="ARBA00022741"/>
    </source>
</evidence>
<proteinExistence type="predicted"/>
<dbReference type="EMBL" id="ASPP01007869">
    <property type="protein sequence ID" value="ETO26439.1"/>
    <property type="molecule type" value="Genomic_DNA"/>
</dbReference>
<evidence type="ECO:0000313" key="11">
    <source>
        <dbReference type="Proteomes" id="UP000023152"/>
    </source>
</evidence>
<keyword evidence="5 9" id="KW-0342">GTP-binding</keyword>
<dbReference type="FunFam" id="3.40.50.300:FF:003800">
    <property type="entry name" value="Guanine nucleotide-binding protein G(k) subunit alpha"/>
    <property type="match status" value="1"/>
</dbReference>
<keyword evidence="4" id="KW-0460">Magnesium</keyword>
<accession>X6NL62</accession>
<keyword evidence="3 9" id="KW-0547">Nucleotide-binding</keyword>
<keyword evidence="8" id="KW-0449">Lipoprotein</keyword>
<dbReference type="InterPro" id="IPR027417">
    <property type="entry name" value="P-loop_NTPase"/>
</dbReference>
<keyword evidence="11" id="KW-1185">Reference proteome</keyword>
<dbReference type="Gene3D" id="3.40.50.300">
    <property type="entry name" value="P-loop containing nucleotide triphosphate hydrolases"/>
    <property type="match status" value="1"/>
</dbReference>
<comment type="caution">
    <text evidence="10">The sequence shown here is derived from an EMBL/GenBank/DDBJ whole genome shotgun (WGS) entry which is preliminary data.</text>
</comment>
<dbReference type="SUPFAM" id="SSF52540">
    <property type="entry name" value="P-loop containing nucleoside triphosphate hydrolases"/>
    <property type="match status" value="1"/>
</dbReference>
<dbReference type="PRINTS" id="PR00318">
    <property type="entry name" value="GPROTEINA"/>
</dbReference>
<dbReference type="SMART" id="SM00275">
    <property type="entry name" value="G_alpha"/>
    <property type="match status" value="1"/>
</dbReference>
<evidence type="ECO:0000256" key="1">
    <source>
        <dbReference type="ARBA" id="ARBA00022707"/>
    </source>
</evidence>